<keyword evidence="7" id="KW-1185">Reference proteome</keyword>
<evidence type="ECO:0000256" key="3">
    <source>
        <dbReference type="ARBA" id="ARBA00023163"/>
    </source>
</evidence>
<dbReference type="Gene3D" id="1.10.10.60">
    <property type="entry name" value="Homeodomain-like"/>
    <property type="match status" value="1"/>
</dbReference>
<dbReference type="InterPro" id="IPR001647">
    <property type="entry name" value="HTH_TetR"/>
</dbReference>
<dbReference type="SUPFAM" id="SSF46689">
    <property type="entry name" value="Homeodomain-like"/>
    <property type="match status" value="1"/>
</dbReference>
<dbReference type="RefSeq" id="WP_161823104.1">
    <property type="nucleotide sequence ID" value="NZ_LSRS01000008.1"/>
</dbReference>
<keyword evidence="2 4" id="KW-0238">DNA-binding</keyword>
<organism evidence="6 7">
    <name type="scientific">Sporotomaculum syntrophicum</name>
    <dbReference type="NCBI Taxonomy" id="182264"/>
    <lineage>
        <taxon>Bacteria</taxon>
        <taxon>Bacillati</taxon>
        <taxon>Bacillota</taxon>
        <taxon>Clostridia</taxon>
        <taxon>Eubacteriales</taxon>
        <taxon>Desulfallaceae</taxon>
        <taxon>Sporotomaculum</taxon>
    </lineage>
</organism>
<feature type="domain" description="HTH tetR-type" evidence="5">
    <location>
        <begin position="1"/>
        <end position="59"/>
    </location>
</feature>
<dbReference type="EMBL" id="LSRS01000008">
    <property type="protein sequence ID" value="KAF1083913.1"/>
    <property type="molecule type" value="Genomic_DNA"/>
</dbReference>
<dbReference type="InterPro" id="IPR050109">
    <property type="entry name" value="HTH-type_TetR-like_transc_reg"/>
</dbReference>
<dbReference type="Gene3D" id="1.10.357.10">
    <property type="entry name" value="Tetracycline Repressor, domain 2"/>
    <property type="match status" value="1"/>
</dbReference>
<proteinExistence type="predicted"/>
<dbReference type="GO" id="GO:0003700">
    <property type="term" value="F:DNA-binding transcription factor activity"/>
    <property type="evidence" value="ECO:0007669"/>
    <property type="project" value="TreeGrafter"/>
</dbReference>
<evidence type="ECO:0000259" key="5">
    <source>
        <dbReference type="PROSITE" id="PS50977"/>
    </source>
</evidence>
<name>A0A9D2WN33_9FIRM</name>
<accession>A0A9D2WN33</accession>
<sequence>MRERIIAALTELSYTRGFYNCTMDELAGQAGMSKRTVYRYFSSKEEIIEAVLDQFMSKVACGIERIVNEGKNPAEMLADLVKHLTQTGGRLINPLVLQDLRVHYPHFWVKIEDFRREKIQHFLKLVMAKKEYARDIQPQVFIAAFLASIQAVLNPDFILDNGLTFDRAAGQLVEIFTYGLLGRSSTG</sequence>
<dbReference type="AlphaFoldDB" id="A0A9D2WN33"/>
<evidence type="ECO:0000256" key="1">
    <source>
        <dbReference type="ARBA" id="ARBA00023015"/>
    </source>
</evidence>
<dbReference type="PANTHER" id="PTHR30055:SF234">
    <property type="entry name" value="HTH-TYPE TRANSCRIPTIONAL REGULATOR BETI"/>
    <property type="match status" value="1"/>
</dbReference>
<dbReference type="GO" id="GO:0000976">
    <property type="term" value="F:transcription cis-regulatory region binding"/>
    <property type="evidence" value="ECO:0007669"/>
    <property type="project" value="TreeGrafter"/>
</dbReference>
<dbReference type="InterPro" id="IPR036271">
    <property type="entry name" value="Tet_transcr_reg_TetR-rel_C_sf"/>
</dbReference>
<evidence type="ECO:0000313" key="6">
    <source>
        <dbReference type="EMBL" id="KAF1083913.1"/>
    </source>
</evidence>
<dbReference type="InterPro" id="IPR009057">
    <property type="entry name" value="Homeodomain-like_sf"/>
</dbReference>
<evidence type="ECO:0000256" key="2">
    <source>
        <dbReference type="ARBA" id="ARBA00023125"/>
    </source>
</evidence>
<keyword evidence="3" id="KW-0804">Transcription</keyword>
<dbReference type="Pfam" id="PF00440">
    <property type="entry name" value="TetR_N"/>
    <property type="match status" value="1"/>
</dbReference>
<reference evidence="6" key="1">
    <citation type="submission" date="2016-02" db="EMBL/GenBank/DDBJ databases">
        <title>Draft Genome Sequence of Sporotomaculum syntrophicum Strain FB, a Syntrophic Benzoate Degrader.</title>
        <authorList>
            <person name="Nobu M.K."/>
            <person name="Narihiro T."/>
            <person name="Qiu Y.-L."/>
            <person name="Ohashi A."/>
            <person name="Liu W.-T."/>
            <person name="Yuji S."/>
        </authorList>
    </citation>
    <scope>NUCLEOTIDE SEQUENCE</scope>
    <source>
        <strain evidence="6">FB</strain>
    </source>
</reference>
<evidence type="ECO:0000256" key="4">
    <source>
        <dbReference type="PROSITE-ProRule" id="PRU00335"/>
    </source>
</evidence>
<dbReference type="Proteomes" id="UP000798488">
    <property type="component" value="Unassembled WGS sequence"/>
</dbReference>
<dbReference type="OrthoDB" id="9812134at2"/>
<dbReference type="PANTHER" id="PTHR30055">
    <property type="entry name" value="HTH-TYPE TRANSCRIPTIONAL REGULATOR RUTR"/>
    <property type="match status" value="1"/>
</dbReference>
<protein>
    <submittedName>
        <fullName evidence="6">Transcriptional regulator BetI</fullName>
    </submittedName>
</protein>
<dbReference type="PROSITE" id="PS50977">
    <property type="entry name" value="HTH_TETR_2"/>
    <property type="match status" value="1"/>
</dbReference>
<feature type="DNA-binding region" description="H-T-H motif" evidence="4">
    <location>
        <begin position="22"/>
        <end position="41"/>
    </location>
</feature>
<dbReference type="PRINTS" id="PR00455">
    <property type="entry name" value="HTHTETR"/>
</dbReference>
<evidence type="ECO:0000313" key="7">
    <source>
        <dbReference type="Proteomes" id="UP000798488"/>
    </source>
</evidence>
<gene>
    <name evidence="6" type="ORF">SPSYN_02825</name>
</gene>
<keyword evidence="1" id="KW-0805">Transcription regulation</keyword>
<dbReference type="SUPFAM" id="SSF48498">
    <property type="entry name" value="Tetracyclin repressor-like, C-terminal domain"/>
    <property type="match status" value="1"/>
</dbReference>
<comment type="caution">
    <text evidence="6">The sequence shown here is derived from an EMBL/GenBank/DDBJ whole genome shotgun (WGS) entry which is preliminary data.</text>
</comment>